<evidence type="ECO:0000256" key="5">
    <source>
        <dbReference type="ARBA" id="ARBA00023006"/>
    </source>
</evidence>
<sequence length="588" mass="64690">MAHADEVTPDRSVPSWAMQATSETAEEALKALQVYKKKDAEKVIVRFKAVGNAPIMKDNFFKITASNRFQAVIQFLRKQLGYKGSEPLHTYINLAFSPAPDDLVSNLFKEPPTDLEEVSQRLKVALVKYLAVLRDNRAHVHGHSVYTGIPGLIVMRRTLSSFPSIRSAVQASASDHSYDTGPLSEEKLQRLSESSNVPAKFSFLETPVGLYALTISQIDDEGFSDDPRLSFCADQLQNVIDSISRHENNSDDGAEVLYGRAGFLYELLFLRKIVHSQGWVEKGRSAGKGAVALEKILHVVSERSLSIVIESIIQRGRLGAAVYASEVAPSRNHKPNASTPFLMWSWHGKRYLGAAHGVVGILHVLLLCPVTLIQSYLLEIIQTIEWLISRQDAEGNWPTKAPNRYPVPDDPTAAGDERNELVQWCHGATGSLLLLSRTLQVSTNNPETIRISPTTQTRLISSLRAGASLVYRHGLLRKGIGLCHGIAGSIYALLAAADAIALVPEDGNKRNAGYYFGRAVHLAELATDFEALTKDGKMNVPDRPLSLFEGLAGMCCAWGEVCDRVEGASSRSEKWYRPRSGMPGFDDL</sequence>
<keyword evidence="8" id="KW-1185">Reference proteome</keyword>
<dbReference type="InterPro" id="IPR007822">
    <property type="entry name" value="LANC-like"/>
</dbReference>
<dbReference type="SMART" id="SM01260">
    <property type="entry name" value="LANC_like"/>
    <property type="match status" value="1"/>
</dbReference>
<comment type="similarity">
    <text evidence="1">Belongs to the ATG12 family.</text>
</comment>
<dbReference type="InterPro" id="IPR029071">
    <property type="entry name" value="Ubiquitin-like_domsf"/>
</dbReference>
<evidence type="ECO:0000256" key="3">
    <source>
        <dbReference type="ARBA" id="ARBA00022499"/>
    </source>
</evidence>
<evidence type="ECO:0000256" key="1">
    <source>
        <dbReference type="ARBA" id="ARBA00007778"/>
    </source>
</evidence>
<dbReference type="EMBL" id="JBAHYK010001706">
    <property type="protein sequence ID" value="KAL0566997.1"/>
    <property type="molecule type" value="Genomic_DNA"/>
</dbReference>
<dbReference type="InterPro" id="IPR012341">
    <property type="entry name" value="6hp_glycosidase-like_sf"/>
</dbReference>
<keyword evidence="4" id="KW-0833">Ubl conjugation pathway</keyword>
<dbReference type="Proteomes" id="UP001465976">
    <property type="component" value="Unassembled WGS sequence"/>
</dbReference>
<dbReference type="Gene3D" id="1.50.10.10">
    <property type="match status" value="1"/>
</dbReference>
<keyword evidence="3" id="KW-1017">Isopeptide bond</keyword>
<accession>A0ABR3EVS6</accession>
<dbReference type="Pfam" id="PF04110">
    <property type="entry name" value="APG12"/>
    <property type="match status" value="1"/>
</dbReference>
<evidence type="ECO:0000256" key="4">
    <source>
        <dbReference type="ARBA" id="ARBA00022786"/>
    </source>
</evidence>
<dbReference type="PRINTS" id="PR01950">
    <property type="entry name" value="LANCSUPER"/>
</dbReference>
<reference evidence="7 8" key="1">
    <citation type="submission" date="2024-02" db="EMBL/GenBank/DDBJ databases">
        <title>A draft genome for the cacao thread blight pathogen Marasmius crinis-equi.</title>
        <authorList>
            <person name="Cohen S.P."/>
            <person name="Baruah I.K."/>
            <person name="Amoako-Attah I."/>
            <person name="Bukari Y."/>
            <person name="Meinhardt L.W."/>
            <person name="Bailey B.A."/>
        </authorList>
    </citation>
    <scope>NUCLEOTIDE SEQUENCE [LARGE SCALE GENOMIC DNA]</scope>
    <source>
        <strain evidence="7 8">GH-76</strain>
    </source>
</reference>
<name>A0ABR3EVS6_9AGAR</name>
<organism evidence="7 8">
    <name type="scientific">Marasmius crinis-equi</name>
    <dbReference type="NCBI Taxonomy" id="585013"/>
    <lineage>
        <taxon>Eukaryota</taxon>
        <taxon>Fungi</taxon>
        <taxon>Dikarya</taxon>
        <taxon>Basidiomycota</taxon>
        <taxon>Agaricomycotina</taxon>
        <taxon>Agaricomycetes</taxon>
        <taxon>Agaricomycetidae</taxon>
        <taxon>Agaricales</taxon>
        <taxon>Marasmiineae</taxon>
        <taxon>Marasmiaceae</taxon>
        <taxon>Marasmius</taxon>
    </lineage>
</organism>
<dbReference type="SUPFAM" id="SSF54236">
    <property type="entry name" value="Ubiquitin-like"/>
    <property type="match status" value="1"/>
</dbReference>
<comment type="caution">
    <text evidence="7">The sequence shown here is derived from an EMBL/GenBank/DDBJ whole genome shotgun (WGS) entry which is preliminary data.</text>
</comment>
<keyword evidence="5" id="KW-0072">Autophagy</keyword>
<dbReference type="CDD" id="cd01612">
    <property type="entry name" value="Ubl_ATG12"/>
    <property type="match status" value="1"/>
</dbReference>
<dbReference type="PANTHER" id="PTHR12736">
    <property type="entry name" value="LANC-LIKE PROTEIN"/>
    <property type="match status" value="1"/>
</dbReference>
<evidence type="ECO:0000313" key="8">
    <source>
        <dbReference type="Proteomes" id="UP001465976"/>
    </source>
</evidence>
<dbReference type="PANTHER" id="PTHR12736:SF7">
    <property type="entry name" value="LANC-LIKE PROTEIN 3"/>
    <property type="match status" value="1"/>
</dbReference>
<dbReference type="InterPro" id="IPR007242">
    <property type="entry name" value="Atg12"/>
</dbReference>
<gene>
    <name evidence="7" type="ORF">V5O48_015000</name>
</gene>
<dbReference type="CDD" id="cd04794">
    <property type="entry name" value="euk_LANCL"/>
    <property type="match status" value="1"/>
</dbReference>
<proteinExistence type="inferred from homology"/>
<evidence type="ECO:0000256" key="2">
    <source>
        <dbReference type="ARBA" id="ARBA00015875"/>
    </source>
</evidence>
<evidence type="ECO:0000313" key="7">
    <source>
        <dbReference type="EMBL" id="KAL0566997.1"/>
    </source>
</evidence>
<protein>
    <recommendedName>
        <fullName evidence="2">Ubiquitin-like protein ATG12</fullName>
    </recommendedName>
    <alternativeName>
        <fullName evidence="6">Autophagy-related protein 12</fullName>
    </alternativeName>
</protein>
<evidence type="ECO:0000256" key="6">
    <source>
        <dbReference type="ARBA" id="ARBA00029824"/>
    </source>
</evidence>
<dbReference type="Pfam" id="PF05147">
    <property type="entry name" value="LANC_like"/>
    <property type="match status" value="1"/>
</dbReference>
<dbReference type="SUPFAM" id="SSF158745">
    <property type="entry name" value="LanC-like"/>
    <property type="match status" value="1"/>
</dbReference>